<dbReference type="EMBL" id="BMAO01016922">
    <property type="protein sequence ID" value="GFR12172.1"/>
    <property type="molecule type" value="Genomic_DNA"/>
</dbReference>
<gene>
    <name evidence="2" type="ORF">TNCT_517701</name>
</gene>
<protein>
    <submittedName>
        <fullName evidence="2">Uncharacterized protein</fullName>
    </submittedName>
</protein>
<feature type="compositionally biased region" description="Basic and acidic residues" evidence="1">
    <location>
        <begin position="73"/>
        <end position="98"/>
    </location>
</feature>
<dbReference type="Proteomes" id="UP000887116">
    <property type="component" value="Unassembled WGS sequence"/>
</dbReference>
<evidence type="ECO:0000313" key="2">
    <source>
        <dbReference type="EMBL" id="GFR12172.1"/>
    </source>
</evidence>
<name>A0A8X6LKX5_TRICU</name>
<dbReference type="OrthoDB" id="6471913at2759"/>
<feature type="compositionally biased region" description="Basic and acidic residues" evidence="1">
    <location>
        <begin position="110"/>
        <end position="160"/>
    </location>
</feature>
<dbReference type="AlphaFoldDB" id="A0A8X6LKX5"/>
<feature type="compositionally biased region" description="Basic and acidic residues" evidence="1">
    <location>
        <begin position="37"/>
        <end position="57"/>
    </location>
</feature>
<sequence length="376" mass="41570">MRTCPYAKKILLTAILRFLSRMSDIPVTSNMEDTFLPEERKSPDTSTEESKRTDGSRNEASSSGPETDEPETPEDKSEEEKIVPKDETAETNSDKDEPSSNTESSSPETDESKTTDKNGEGKTVSKDETNDKESSSGHATDESKTTGDKNGDEKVCDKGEGASMASLHDKIQKMSEKFQKVTTFLNQDEGVQQWIKTANDPNVPLHLKETEIVARGAVTWLNALKNFDVLSDLFPCSQYPSEETGMPTSDKEKTASPESVPTPDKEKTGATKSVDLPQCLVDALRNAEENLPLIEELAIKVSNASESIKRKSTNLPCKDFVSSDSSSKCEVSTRTASTTTPHQITTENLKDEEKIKKLEEICRMFEGKMDEFIENL</sequence>
<evidence type="ECO:0000313" key="3">
    <source>
        <dbReference type="Proteomes" id="UP000887116"/>
    </source>
</evidence>
<evidence type="ECO:0000256" key="1">
    <source>
        <dbReference type="SAM" id="MobiDB-lite"/>
    </source>
</evidence>
<feature type="region of interest" description="Disordered" evidence="1">
    <location>
        <begin position="30"/>
        <end position="162"/>
    </location>
</feature>
<organism evidence="2 3">
    <name type="scientific">Trichonephila clavata</name>
    <name type="common">Joro spider</name>
    <name type="synonym">Nephila clavata</name>
    <dbReference type="NCBI Taxonomy" id="2740835"/>
    <lineage>
        <taxon>Eukaryota</taxon>
        <taxon>Metazoa</taxon>
        <taxon>Ecdysozoa</taxon>
        <taxon>Arthropoda</taxon>
        <taxon>Chelicerata</taxon>
        <taxon>Arachnida</taxon>
        <taxon>Araneae</taxon>
        <taxon>Araneomorphae</taxon>
        <taxon>Entelegynae</taxon>
        <taxon>Araneoidea</taxon>
        <taxon>Nephilidae</taxon>
        <taxon>Trichonephila</taxon>
    </lineage>
</organism>
<proteinExistence type="predicted"/>
<reference evidence="2" key="1">
    <citation type="submission" date="2020-07" db="EMBL/GenBank/DDBJ databases">
        <title>Multicomponent nature underlies the extraordinary mechanical properties of spider dragline silk.</title>
        <authorList>
            <person name="Kono N."/>
            <person name="Nakamura H."/>
            <person name="Mori M."/>
            <person name="Yoshida Y."/>
            <person name="Ohtoshi R."/>
            <person name="Malay A.D."/>
            <person name="Moran D.A.P."/>
            <person name="Tomita M."/>
            <person name="Numata K."/>
            <person name="Arakawa K."/>
        </authorList>
    </citation>
    <scope>NUCLEOTIDE SEQUENCE</scope>
</reference>
<accession>A0A8X6LKX5</accession>
<feature type="region of interest" description="Disordered" evidence="1">
    <location>
        <begin position="241"/>
        <end position="271"/>
    </location>
</feature>
<comment type="caution">
    <text evidence="2">The sequence shown here is derived from an EMBL/GenBank/DDBJ whole genome shotgun (WGS) entry which is preliminary data.</text>
</comment>
<keyword evidence="3" id="KW-1185">Reference proteome</keyword>